<comment type="caution">
    <text evidence="1">The sequence shown here is derived from an EMBL/GenBank/DDBJ whole genome shotgun (WGS) entry which is preliminary data.</text>
</comment>
<dbReference type="AlphaFoldDB" id="X0VMS0"/>
<protein>
    <submittedName>
        <fullName evidence="1">Uncharacterized protein</fullName>
    </submittedName>
</protein>
<sequence length="145" mass="16583">MFQTKADSSSYEFGKCWDSSFINFKNFNLEGYFIMQTINSDITTEQQKGRWVVVDGGVGSFNIDETARVIKLQTATSTIEFKRRKPVKVVTQSIDTLSKSLQQLMAWTDTPPKQHGKFYLDSNLTKKQRALCEQMLDGRFVLCSS</sequence>
<proteinExistence type="predicted"/>
<organism evidence="1">
    <name type="scientific">marine sediment metagenome</name>
    <dbReference type="NCBI Taxonomy" id="412755"/>
    <lineage>
        <taxon>unclassified sequences</taxon>
        <taxon>metagenomes</taxon>
        <taxon>ecological metagenomes</taxon>
    </lineage>
</organism>
<dbReference type="EMBL" id="BARS01022460">
    <property type="protein sequence ID" value="GAG13778.1"/>
    <property type="molecule type" value="Genomic_DNA"/>
</dbReference>
<gene>
    <name evidence="1" type="ORF">S01H1_35906</name>
</gene>
<accession>X0VMS0</accession>
<evidence type="ECO:0000313" key="1">
    <source>
        <dbReference type="EMBL" id="GAG13778.1"/>
    </source>
</evidence>
<name>X0VMS0_9ZZZZ</name>
<reference evidence="1" key="1">
    <citation type="journal article" date="2014" name="Front. Microbiol.">
        <title>High frequency of phylogenetically diverse reductive dehalogenase-homologous genes in deep subseafloor sedimentary metagenomes.</title>
        <authorList>
            <person name="Kawai M."/>
            <person name="Futagami T."/>
            <person name="Toyoda A."/>
            <person name="Takaki Y."/>
            <person name="Nishi S."/>
            <person name="Hori S."/>
            <person name="Arai W."/>
            <person name="Tsubouchi T."/>
            <person name="Morono Y."/>
            <person name="Uchiyama I."/>
            <person name="Ito T."/>
            <person name="Fujiyama A."/>
            <person name="Inagaki F."/>
            <person name="Takami H."/>
        </authorList>
    </citation>
    <scope>NUCLEOTIDE SEQUENCE</scope>
    <source>
        <strain evidence="1">Expedition CK06-06</strain>
    </source>
</reference>